<feature type="compositionally biased region" description="Low complexity" evidence="1">
    <location>
        <begin position="115"/>
        <end position="129"/>
    </location>
</feature>
<keyword evidence="3" id="KW-1185">Reference proteome</keyword>
<evidence type="ECO:0000313" key="3">
    <source>
        <dbReference type="Proteomes" id="UP000784294"/>
    </source>
</evidence>
<evidence type="ECO:0000256" key="1">
    <source>
        <dbReference type="SAM" id="MobiDB-lite"/>
    </source>
</evidence>
<accession>A0A3S5CDM5</accession>
<name>A0A3S5CDM5_9PLAT</name>
<feature type="compositionally biased region" description="Basic residues" evidence="1">
    <location>
        <begin position="167"/>
        <end position="176"/>
    </location>
</feature>
<dbReference type="AlphaFoldDB" id="A0A3S5CDM5"/>
<reference evidence="2" key="1">
    <citation type="submission" date="2018-11" db="EMBL/GenBank/DDBJ databases">
        <authorList>
            <consortium name="Pathogen Informatics"/>
        </authorList>
    </citation>
    <scope>NUCLEOTIDE SEQUENCE</scope>
</reference>
<evidence type="ECO:0000313" key="2">
    <source>
        <dbReference type="EMBL" id="VEL12422.1"/>
    </source>
</evidence>
<sequence>MDLWQPSRRVVGTFQQQRLKYEQLLQAIKTRLGDDYDRWCQTHRQANLPPSSSRNSESRGSSLLKSTFARFGFSNSKCSISSKNQSGLRHGLDFSGNSSFSSPDGVGTTKHQDSDSSNSLKSSSPVVSSSRKKVKRKRFNLRFPSDSASSCSSHSSSSNLGEESREVKKRKHKRRRSEAVQNYREALAAIGGSKLSTSTARFSYLWRNLSSRALYQDVLSRCSVYSDATPSSRRCGHSTGILVDVYSKPSALGIDKSWLDADDQPDKQKSSTTLCSTVKLNNVPKAVHRHPIPPLFENIRRKSRTIHSLPSRTRQTVSSRTPLCRHMFSLSNLV</sequence>
<gene>
    <name evidence="2" type="ORF">PXEA_LOCUS5862</name>
</gene>
<feature type="compositionally biased region" description="Basic residues" evidence="1">
    <location>
        <begin position="130"/>
        <end position="140"/>
    </location>
</feature>
<comment type="caution">
    <text evidence="2">The sequence shown here is derived from an EMBL/GenBank/DDBJ whole genome shotgun (WGS) entry which is preliminary data.</text>
</comment>
<feature type="compositionally biased region" description="Low complexity" evidence="1">
    <location>
        <begin position="145"/>
        <end position="158"/>
    </location>
</feature>
<proteinExistence type="predicted"/>
<feature type="region of interest" description="Disordered" evidence="1">
    <location>
        <begin position="94"/>
        <end position="180"/>
    </location>
</feature>
<dbReference type="EMBL" id="CAAALY010014716">
    <property type="protein sequence ID" value="VEL12422.1"/>
    <property type="molecule type" value="Genomic_DNA"/>
</dbReference>
<dbReference type="Proteomes" id="UP000784294">
    <property type="component" value="Unassembled WGS sequence"/>
</dbReference>
<organism evidence="2 3">
    <name type="scientific">Protopolystoma xenopodis</name>
    <dbReference type="NCBI Taxonomy" id="117903"/>
    <lineage>
        <taxon>Eukaryota</taxon>
        <taxon>Metazoa</taxon>
        <taxon>Spiralia</taxon>
        <taxon>Lophotrochozoa</taxon>
        <taxon>Platyhelminthes</taxon>
        <taxon>Monogenea</taxon>
        <taxon>Polyopisthocotylea</taxon>
        <taxon>Polystomatidea</taxon>
        <taxon>Polystomatidae</taxon>
        <taxon>Protopolystoma</taxon>
    </lineage>
</organism>
<protein>
    <submittedName>
        <fullName evidence="2">Uncharacterized protein</fullName>
    </submittedName>
</protein>